<dbReference type="InterPro" id="IPR029044">
    <property type="entry name" value="Nucleotide-diphossugar_trans"/>
</dbReference>
<dbReference type="EC" id="2.4.-.-" evidence="2"/>
<organism evidence="2 3">
    <name type="scientific">Flavobacterium artemisiae</name>
    <dbReference type="NCBI Taxonomy" id="2126556"/>
    <lineage>
        <taxon>Bacteria</taxon>
        <taxon>Pseudomonadati</taxon>
        <taxon>Bacteroidota</taxon>
        <taxon>Flavobacteriia</taxon>
        <taxon>Flavobacteriales</taxon>
        <taxon>Flavobacteriaceae</taxon>
        <taxon>Flavobacterium</taxon>
    </lineage>
</organism>
<evidence type="ECO:0000313" key="3">
    <source>
        <dbReference type="Proteomes" id="UP001597138"/>
    </source>
</evidence>
<dbReference type="GO" id="GO:0016757">
    <property type="term" value="F:glycosyltransferase activity"/>
    <property type="evidence" value="ECO:0007669"/>
    <property type="project" value="UniProtKB-KW"/>
</dbReference>
<dbReference type="Gene3D" id="3.90.550.10">
    <property type="entry name" value="Spore Coat Polysaccharide Biosynthesis Protein SpsA, Chain A"/>
    <property type="match status" value="1"/>
</dbReference>
<name>A0ABW4H8L0_9FLAO</name>
<keyword evidence="2" id="KW-0328">Glycosyltransferase</keyword>
<protein>
    <submittedName>
        <fullName evidence="2">Glycosyltransferase family A protein</fullName>
        <ecNumber evidence="2">2.4.-.-</ecNumber>
    </submittedName>
</protein>
<dbReference type="InterPro" id="IPR001173">
    <property type="entry name" value="Glyco_trans_2-like"/>
</dbReference>
<reference evidence="3" key="1">
    <citation type="journal article" date="2019" name="Int. J. Syst. Evol. Microbiol.">
        <title>The Global Catalogue of Microorganisms (GCM) 10K type strain sequencing project: providing services to taxonomists for standard genome sequencing and annotation.</title>
        <authorList>
            <consortium name="The Broad Institute Genomics Platform"/>
            <consortium name="The Broad Institute Genome Sequencing Center for Infectious Disease"/>
            <person name="Wu L."/>
            <person name="Ma J."/>
        </authorList>
    </citation>
    <scope>NUCLEOTIDE SEQUENCE [LARGE SCALE GENOMIC DNA]</scope>
    <source>
        <strain evidence="3">CCUG 70865</strain>
    </source>
</reference>
<evidence type="ECO:0000313" key="2">
    <source>
        <dbReference type="EMBL" id="MFD1601640.1"/>
    </source>
</evidence>
<dbReference type="EMBL" id="JBHUDZ010000002">
    <property type="protein sequence ID" value="MFD1601640.1"/>
    <property type="molecule type" value="Genomic_DNA"/>
</dbReference>
<dbReference type="SUPFAM" id="SSF53448">
    <property type="entry name" value="Nucleotide-diphospho-sugar transferases"/>
    <property type="match status" value="1"/>
</dbReference>
<dbReference type="Proteomes" id="UP001597138">
    <property type="component" value="Unassembled WGS sequence"/>
</dbReference>
<feature type="domain" description="Glycosyltransferase 2-like" evidence="1">
    <location>
        <begin position="39"/>
        <end position="147"/>
    </location>
</feature>
<keyword evidence="2" id="KW-0808">Transferase</keyword>
<accession>A0ABW4H8L0</accession>
<comment type="caution">
    <text evidence="2">The sequence shown here is derived from an EMBL/GenBank/DDBJ whole genome shotgun (WGS) entry which is preliminary data.</text>
</comment>
<sequence length="339" mass="39347">MRIGFNPNKDKAQEGNDFFHQVIIPVYIPNQEGYFKDSFQILKYCLNSLLKTSHLKTFITVVNNGSCRDVTDYLNELYNKEKIHEIIHTANIGKLNAVLKGVVGHKFDIITITDADVLFLNDWQKETYCVFNAFPKAGAISPTPSSKVIKQYTYNILFEKFFSKKLKFSEVKNREAMLSFASSIGNPDFYNETHLKSYLTVSNDNTKAVIGAGHFVTTYRGTIFNNLKNRFSNFKMGGSSEVMFLDKPVVDQGYWRLSTEDNFAYHMGNVIEPWMGERVSTLEDRSHIETEMPSLKINFSLKILRFIQARFFWKTLNKKIIWIWFLQFKGLDKINSKKY</sequence>
<keyword evidence="3" id="KW-1185">Reference proteome</keyword>
<dbReference type="CDD" id="cd00761">
    <property type="entry name" value="Glyco_tranf_GTA_type"/>
    <property type="match status" value="1"/>
</dbReference>
<gene>
    <name evidence="2" type="ORF">ACFSC2_02690</name>
</gene>
<dbReference type="Pfam" id="PF00535">
    <property type="entry name" value="Glycos_transf_2"/>
    <property type="match status" value="1"/>
</dbReference>
<dbReference type="RefSeq" id="WP_379816072.1">
    <property type="nucleotide sequence ID" value="NZ_JBHUDZ010000002.1"/>
</dbReference>
<evidence type="ECO:0000259" key="1">
    <source>
        <dbReference type="Pfam" id="PF00535"/>
    </source>
</evidence>
<proteinExistence type="predicted"/>